<dbReference type="PROSITE" id="PS51352">
    <property type="entry name" value="THIOREDOXIN_2"/>
    <property type="match status" value="1"/>
</dbReference>
<evidence type="ECO:0000256" key="2">
    <source>
        <dbReference type="SAM" id="SignalP"/>
    </source>
</evidence>
<reference evidence="4" key="1">
    <citation type="journal article" date="2020" name="Nat. Commun.">
        <title>Large-scale genome sequencing of mycorrhizal fungi provides insights into the early evolution of symbiotic traits.</title>
        <authorList>
            <person name="Miyauchi S."/>
            <person name="Kiss E."/>
            <person name="Kuo A."/>
            <person name="Drula E."/>
            <person name="Kohler A."/>
            <person name="Sanchez-Garcia M."/>
            <person name="Morin E."/>
            <person name="Andreopoulos B."/>
            <person name="Barry K.W."/>
            <person name="Bonito G."/>
            <person name="Buee M."/>
            <person name="Carver A."/>
            <person name="Chen C."/>
            <person name="Cichocki N."/>
            <person name="Clum A."/>
            <person name="Culley D."/>
            <person name="Crous P.W."/>
            <person name="Fauchery L."/>
            <person name="Girlanda M."/>
            <person name="Hayes R.D."/>
            <person name="Keri Z."/>
            <person name="LaButti K."/>
            <person name="Lipzen A."/>
            <person name="Lombard V."/>
            <person name="Magnuson J."/>
            <person name="Maillard F."/>
            <person name="Murat C."/>
            <person name="Nolan M."/>
            <person name="Ohm R.A."/>
            <person name="Pangilinan J."/>
            <person name="Pereira M.F."/>
            <person name="Perotto S."/>
            <person name="Peter M."/>
            <person name="Pfister S."/>
            <person name="Riley R."/>
            <person name="Sitrit Y."/>
            <person name="Stielow J.B."/>
            <person name="Szollosi G."/>
            <person name="Zifcakova L."/>
            <person name="Stursova M."/>
            <person name="Spatafora J.W."/>
            <person name="Tedersoo L."/>
            <person name="Vaario L.M."/>
            <person name="Yamada A."/>
            <person name="Yan M."/>
            <person name="Wang P."/>
            <person name="Xu J."/>
            <person name="Bruns T."/>
            <person name="Baldrian P."/>
            <person name="Vilgalys R."/>
            <person name="Dunand C."/>
            <person name="Henrissat B."/>
            <person name="Grigoriev I.V."/>
            <person name="Hibbett D."/>
            <person name="Nagy L.G."/>
            <person name="Martin F.M."/>
        </authorList>
    </citation>
    <scope>NUCLEOTIDE SEQUENCE</scope>
    <source>
        <strain evidence="4">UH-Tt-Lm1</strain>
    </source>
</reference>
<dbReference type="PRINTS" id="PR00421">
    <property type="entry name" value="THIOREDOXIN"/>
</dbReference>
<dbReference type="Pfam" id="PF00085">
    <property type="entry name" value="Thioredoxin"/>
    <property type="match status" value="1"/>
</dbReference>
<feature type="region of interest" description="Disordered" evidence="1">
    <location>
        <begin position="251"/>
        <end position="282"/>
    </location>
</feature>
<evidence type="ECO:0000259" key="3">
    <source>
        <dbReference type="PROSITE" id="PS51352"/>
    </source>
</evidence>
<dbReference type="Proteomes" id="UP000736335">
    <property type="component" value="Unassembled WGS sequence"/>
</dbReference>
<accession>A0A9P6H4H0</accession>
<dbReference type="OrthoDB" id="427280at2759"/>
<proteinExistence type="predicted"/>
<feature type="compositionally biased region" description="Basic and acidic residues" evidence="1">
    <location>
        <begin position="251"/>
        <end position="266"/>
    </location>
</feature>
<name>A0A9P6H4H0_9AGAM</name>
<dbReference type="SUPFAM" id="SSF52833">
    <property type="entry name" value="Thioredoxin-like"/>
    <property type="match status" value="1"/>
</dbReference>
<dbReference type="GO" id="GO:0005788">
    <property type="term" value="C:endoplasmic reticulum lumen"/>
    <property type="evidence" value="ECO:0007669"/>
    <property type="project" value="TreeGrafter"/>
</dbReference>
<dbReference type="InterPro" id="IPR036249">
    <property type="entry name" value="Thioredoxin-like_sf"/>
</dbReference>
<protein>
    <submittedName>
        <fullName evidence="4">Thioredoxin-like protein</fullName>
    </submittedName>
</protein>
<dbReference type="GO" id="GO:0015035">
    <property type="term" value="F:protein-disulfide reductase activity"/>
    <property type="evidence" value="ECO:0007669"/>
    <property type="project" value="TreeGrafter"/>
</dbReference>
<sequence>MLFSRLPVLLLTAVLLPSLVEAGLFFKSSPVKMLDAKSFKKALRENQTSVVAFVAPWCGHCRNLAPEYEKTAKSFNGLVPLYAIDCDAQANKQFCGQQGVQGFPTVKLFPRGNQAPPVDYRGERTSKALFSWAMGQIPHGIKRLKAQSEITKWVEQSSDKPHAILLNTSTKIPLLWKVIANKYNHRMKFGNLHDEGGSYFEGLGLEDSSKSDNKVLFFAPGSTEPVLYEGTLKQKELSEFIVSVIKGKADLTPRKKGVESDSRETEQVFETLEDDPVLHEEL</sequence>
<dbReference type="Gene3D" id="3.40.30.10">
    <property type="entry name" value="Glutaredoxin"/>
    <property type="match status" value="2"/>
</dbReference>
<dbReference type="AlphaFoldDB" id="A0A9P6H4H0"/>
<keyword evidence="5" id="KW-1185">Reference proteome</keyword>
<feature type="chain" id="PRO_5040323051" evidence="2">
    <location>
        <begin position="23"/>
        <end position="282"/>
    </location>
</feature>
<keyword evidence="2" id="KW-0732">Signal</keyword>
<dbReference type="PANTHER" id="PTHR45815">
    <property type="entry name" value="PROTEIN DISULFIDE-ISOMERASE A6"/>
    <property type="match status" value="1"/>
</dbReference>
<feature type="domain" description="Thioredoxin" evidence="3">
    <location>
        <begin position="10"/>
        <end position="138"/>
    </location>
</feature>
<comment type="caution">
    <text evidence="4">The sequence shown here is derived from an EMBL/GenBank/DDBJ whole genome shotgun (WGS) entry which is preliminary data.</text>
</comment>
<dbReference type="InterPro" id="IPR013766">
    <property type="entry name" value="Thioredoxin_domain"/>
</dbReference>
<dbReference type="EMBL" id="WIUZ02000020">
    <property type="protein sequence ID" value="KAF9779247.1"/>
    <property type="molecule type" value="Genomic_DNA"/>
</dbReference>
<gene>
    <name evidence="4" type="ORF">BJ322DRAFT_451017</name>
</gene>
<feature type="signal peptide" evidence="2">
    <location>
        <begin position="1"/>
        <end position="22"/>
    </location>
</feature>
<reference evidence="4" key="2">
    <citation type="submission" date="2020-11" db="EMBL/GenBank/DDBJ databases">
        <authorList>
            <consortium name="DOE Joint Genome Institute"/>
            <person name="Kuo A."/>
            <person name="Miyauchi S."/>
            <person name="Kiss E."/>
            <person name="Drula E."/>
            <person name="Kohler A."/>
            <person name="Sanchez-Garcia M."/>
            <person name="Andreopoulos B."/>
            <person name="Barry K.W."/>
            <person name="Bonito G."/>
            <person name="Buee M."/>
            <person name="Carver A."/>
            <person name="Chen C."/>
            <person name="Cichocki N."/>
            <person name="Clum A."/>
            <person name="Culley D."/>
            <person name="Crous P.W."/>
            <person name="Fauchery L."/>
            <person name="Girlanda M."/>
            <person name="Hayes R."/>
            <person name="Keri Z."/>
            <person name="Labutti K."/>
            <person name="Lipzen A."/>
            <person name="Lombard V."/>
            <person name="Magnuson J."/>
            <person name="Maillard F."/>
            <person name="Morin E."/>
            <person name="Murat C."/>
            <person name="Nolan M."/>
            <person name="Ohm R."/>
            <person name="Pangilinan J."/>
            <person name="Pereira M."/>
            <person name="Perotto S."/>
            <person name="Peter M."/>
            <person name="Riley R."/>
            <person name="Sitrit Y."/>
            <person name="Stielow B."/>
            <person name="Szollosi G."/>
            <person name="Zifcakova L."/>
            <person name="Stursova M."/>
            <person name="Spatafora J.W."/>
            <person name="Tedersoo L."/>
            <person name="Vaario L.-M."/>
            <person name="Yamada A."/>
            <person name="Yan M."/>
            <person name="Wang P."/>
            <person name="Xu J."/>
            <person name="Bruns T."/>
            <person name="Baldrian P."/>
            <person name="Vilgalys R."/>
            <person name="Henrissat B."/>
            <person name="Grigoriev I.V."/>
            <person name="Hibbett D."/>
            <person name="Nagy L.G."/>
            <person name="Martin F.M."/>
        </authorList>
    </citation>
    <scope>NUCLEOTIDE SEQUENCE</scope>
    <source>
        <strain evidence="4">UH-Tt-Lm1</strain>
    </source>
</reference>
<dbReference type="PANTHER" id="PTHR45815:SF3">
    <property type="entry name" value="PROTEIN DISULFIDE-ISOMERASE A6"/>
    <property type="match status" value="1"/>
</dbReference>
<organism evidence="4 5">
    <name type="scientific">Thelephora terrestris</name>
    <dbReference type="NCBI Taxonomy" id="56493"/>
    <lineage>
        <taxon>Eukaryota</taxon>
        <taxon>Fungi</taxon>
        <taxon>Dikarya</taxon>
        <taxon>Basidiomycota</taxon>
        <taxon>Agaricomycotina</taxon>
        <taxon>Agaricomycetes</taxon>
        <taxon>Thelephorales</taxon>
        <taxon>Thelephoraceae</taxon>
        <taxon>Thelephora</taxon>
    </lineage>
</organism>
<evidence type="ECO:0000256" key="1">
    <source>
        <dbReference type="SAM" id="MobiDB-lite"/>
    </source>
</evidence>
<evidence type="ECO:0000313" key="5">
    <source>
        <dbReference type="Proteomes" id="UP000736335"/>
    </source>
</evidence>
<dbReference type="GO" id="GO:0034976">
    <property type="term" value="P:response to endoplasmic reticulum stress"/>
    <property type="evidence" value="ECO:0007669"/>
    <property type="project" value="TreeGrafter"/>
</dbReference>
<evidence type="ECO:0000313" key="4">
    <source>
        <dbReference type="EMBL" id="KAF9779247.1"/>
    </source>
</evidence>